<reference evidence="4 5" key="1">
    <citation type="submission" date="2014-04" db="EMBL/GenBank/DDBJ databases">
        <title>Marinobacterium kochiensis sp. nov., isolated from sediment sample collected from Kochi backwaters in Kerala, India.</title>
        <authorList>
            <person name="Singh A."/>
            <person name="Pinnaka A.K."/>
        </authorList>
    </citation>
    <scope>NUCLEOTIDE SEQUENCE [LARGE SCALE GENOMIC DNA]</scope>
    <source>
        <strain evidence="4 5">AK27</strain>
    </source>
</reference>
<comment type="similarity">
    <text evidence="1">Belongs to the 'GDXG' lipolytic enzyme family.</text>
</comment>
<dbReference type="FunFam" id="3.40.50.1820:FF:000089">
    <property type="entry name" value="Alpha/beta hydrolase"/>
    <property type="match status" value="1"/>
</dbReference>
<dbReference type="InterPro" id="IPR029058">
    <property type="entry name" value="AB_hydrolase_fold"/>
</dbReference>
<evidence type="ECO:0000256" key="1">
    <source>
        <dbReference type="ARBA" id="ARBA00010515"/>
    </source>
</evidence>
<dbReference type="PATRIC" id="fig|1232683.4.peg.764"/>
<comment type="caution">
    <text evidence="4">The sequence shown here is derived from an EMBL/GenBank/DDBJ whole genome shotgun (WGS) entry which is preliminary data.</text>
</comment>
<protein>
    <submittedName>
        <fullName evidence="4">Esterase/lipase</fullName>
    </submittedName>
</protein>
<dbReference type="PANTHER" id="PTHR48081">
    <property type="entry name" value="AB HYDROLASE SUPERFAMILY PROTEIN C4A8.06C"/>
    <property type="match status" value="1"/>
</dbReference>
<evidence type="ECO:0000313" key="4">
    <source>
        <dbReference type="EMBL" id="KEA65070.1"/>
    </source>
</evidence>
<dbReference type="Gene3D" id="3.40.50.1820">
    <property type="entry name" value="alpha/beta hydrolase"/>
    <property type="match status" value="1"/>
</dbReference>
<dbReference type="RefSeq" id="WP_036183836.1">
    <property type="nucleotide sequence ID" value="NZ_JMQN01000013.1"/>
</dbReference>
<gene>
    <name evidence="4" type="ORF">ADIMK_0772</name>
</gene>
<sequence>MLDPQIKALLEQAKAAGAPDFADLPPAAAREVYSQILSATDLPVPAEVTLSERRMAGPGGELILRCYRPAQAEVRGAVLYLHGGGFVVGCPSDYDGVAGNIAALSGCLVVQVDYRLAPEHPFPAAVEDSYAALVWLREQATELGIDPSRIAIAGDSAGANLSAVCALLSRDRGGPALAVQCLIYPATANGQLQYDAYRRFGAGYTLTSRAMSYFMGHYLSGSDEPADFRLAPLDATDLSGLPPALVQVAGYDPLRDEGIAYAEAMAAAGTSVTLVEYAGLAHGYISMAGISESARLALEQVATVLRRALA</sequence>
<dbReference type="AlphaFoldDB" id="A0A081G2R5"/>
<accession>A0A081G2R5</accession>
<dbReference type="eggNOG" id="COG0657">
    <property type="taxonomic scope" value="Bacteria"/>
</dbReference>
<keyword evidence="2" id="KW-0378">Hydrolase</keyword>
<dbReference type="OrthoDB" id="9771666at2"/>
<evidence type="ECO:0000256" key="2">
    <source>
        <dbReference type="ARBA" id="ARBA00022801"/>
    </source>
</evidence>
<keyword evidence="5" id="KW-1185">Reference proteome</keyword>
<evidence type="ECO:0000313" key="5">
    <source>
        <dbReference type="Proteomes" id="UP000028252"/>
    </source>
</evidence>
<proteinExistence type="inferred from homology"/>
<dbReference type="EMBL" id="JMQN01000013">
    <property type="protein sequence ID" value="KEA65070.1"/>
    <property type="molecule type" value="Genomic_DNA"/>
</dbReference>
<dbReference type="InterPro" id="IPR013094">
    <property type="entry name" value="AB_hydrolase_3"/>
</dbReference>
<evidence type="ECO:0000259" key="3">
    <source>
        <dbReference type="Pfam" id="PF07859"/>
    </source>
</evidence>
<dbReference type="GO" id="GO:0016787">
    <property type="term" value="F:hydrolase activity"/>
    <property type="evidence" value="ECO:0007669"/>
    <property type="project" value="UniProtKB-KW"/>
</dbReference>
<dbReference type="STRING" id="1232683.ADIMK_0772"/>
<dbReference type="Pfam" id="PF07859">
    <property type="entry name" value="Abhydrolase_3"/>
    <property type="match status" value="1"/>
</dbReference>
<dbReference type="PANTHER" id="PTHR48081:SF8">
    <property type="entry name" value="ALPHA_BETA HYDROLASE FOLD-3 DOMAIN-CONTAINING PROTEIN-RELATED"/>
    <property type="match status" value="1"/>
</dbReference>
<feature type="domain" description="Alpha/beta hydrolase fold-3" evidence="3">
    <location>
        <begin position="78"/>
        <end position="285"/>
    </location>
</feature>
<name>A0A081G2R5_9GAMM</name>
<dbReference type="Proteomes" id="UP000028252">
    <property type="component" value="Unassembled WGS sequence"/>
</dbReference>
<organism evidence="4 5">
    <name type="scientific">Marinobacterium lacunae</name>
    <dbReference type="NCBI Taxonomy" id="1232683"/>
    <lineage>
        <taxon>Bacteria</taxon>
        <taxon>Pseudomonadati</taxon>
        <taxon>Pseudomonadota</taxon>
        <taxon>Gammaproteobacteria</taxon>
        <taxon>Oceanospirillales</taxon>
        <taxon>Oceanospirillaceae</taxon>
        <taxon>Marinobacterium</taxon>
    </lineage>
</organism>
<dbReference type="SUPFAM" id="SSF53474">
    <property type="entry name" value="alpha/beta-Hydrolases"/>
    <property type="match status" value="1"/>
</dbReference>
<dbReference type="InterPro" id="IPR050300">
    <property type="entry name" value="GDXG_lipolytic_enzyme"/>
</dbReference>